<evidence type="ECO:0000256" key="1">
    <source>
        <dbReference type="ARBA" id="ARBA00004114"/>
    </source>
</evidence>
<dbReference type="Proteomes" id="UP000537522">
    <property type="component" value="Unassembled WGS sequence"/>
</dbReference>
<dbReference type="GO" id="GO:0007099">
    <property type="term" value="P:centriole replication"/>
    <property type="evidence" value="ECO:0007669"/>
    <property type="project" value="TreeGrafter"/>
</dbReference>
<dbReference type="InterPro" id="IPR029157">
    <property type="entry name" value="CEP44_CC"/>
</dbReference>
<gene>
    <name evidence="11" type="primary">Cep44</name>
    <name evidence="11" type="ORF">CHATOR_R04116</name>
</gene>
<evidence type="ECO:0000313" key="12">
    <source>
        <dbReference type="Proteomes" id="UP000537522"/>
    </source>
</evidence>
<comment type="caution">
    <text evidence="11">The sequence shown here is derived from an EMBL/GenBank/DDBJ whole genome shotgun (WGS) entry which is preliminary data.</text>
</comment>
<protein>
    <recommendedName>
        <fullName evidence="4">Centrosomal protein of 44 kDa</fullName>
    </recommendedName>
</protein>
<feature type="non-terminal residue" evidence="11">
    <location>
        <position position="378"/>
    </location>
</feature>
<dbReference type="EMBL" id="VXAL01019885">
    <property type="protein sequence ID" value="NXK56719.1"/>
    <property type="molecule type" value="Genomic_DNA"/>
</dbReference>
<evidence type="ECO:0000256" key="3">
    <source>
        <dbReference type="ARBA" id="ARBA00004647"/>
    </source>
</evidence>
<dbReference type="GO" id="GO:0010457">
    <property type="term" value="P:centriole-centriole cohesion"/>
    <property type="evidence" value="ECO:0007669"/>
    <property type="project" value="TreeGrafter"/>
</dbReference>
<keyword evidence="6" id="KW-0175">Coiled coil</keyword>
<keyword evidence="12" id="KW-1185">Reference proteome</keyword>
<feature type="compositionally biased region" description="Polar residues" evidence="9">
    <location>
        <begin position="287"/>
        <end position="300"/>
    </location>
</feature>
<feature type="region of interest" description="Disordered" evidence="9">
    <location>
        <begin position="287"/>
        <end position="330"/>
    </location>
</feature>
<feature type="non-terminal residue" evidence="11">
    <location>
        <position position="1"/>
    </location>
</feature>
<comment type="function">
    <text evidence="8">Centriole-enriched microtubule-binding protein involved in centriole biogenesis. In collaboration with CEP295 and POC1B, is required for the centriole-to-centrosome conversion by ensuring the formation of bona fide centriole wall. Functions as a linker component that maintains centrosome cohesion. Associates with CROCC and regulates its stability and localization to the centrosome.</text>
</comment>
<dbReference type="GO" id="GO:0030496">
    <property type="term" value="C:midbody"/>
    <property type="evidence" value="ECO:0007669"/>
    <property type="project" value="UniProtKB-SubCell"/>
</dbReference>
<evidence type="ECO:0000259" key="10">
    <source>
        <dbReference type="Pfam" id="PF15007"/>
    </source>
</evidence>
<comment type="subcellular location">
    <subcellularLocation>
        <location evidence="1">Cytoplasm</location>
        <location evidence="1">Cytoskeleton</location>
        <location evidence="1">Microtubule organizing center</location>
        <location evidence="1">Centrosome</location>
        <location evidence="1">Centriole</location>
    </subcellularLocation>
    <subcellularLocation>
        <location evidence="3">Cytoplasm</location>
        <location evidence="3">Cytoskeleton</location>
        <location evidence="3">Spindle pole</location>
    </subcellularLocation>
    <subcellularLocation>
        <location evidence="2">Midbody</location>
    </subcellularLocation>
</comment>
<keyword evidence="5" id="KW-0963">Cytoplasm</keyword>
<feature type="compositionally biased region" description="Polar residues" evidence="9">
    <location>
        <begin position="316"/>
        <end position="330"/>
    </location>
</feature>
<keyword evidence="7" id="KW-0206">Cytoskeleton</keyword>
<name>A0A7L0KK65_CHATO</name>
<dbReference type="Pfam" id="PF15007">
    <property type="entry name" value="CEP44"/>
    <property type="match status" value="1"/>
</dbReference>
<reference evidence="11 12" key="1">
    <citation type="submission" date="2019-09" db="EMBL/GenBank/DDBJ databases">
        <title>Bird 10,000 Genomes (B10K) Project - Family phase.</title>
        <authorList>
            <person name="Zhang G."/>
        </authorList>
    </citation>
    <scope>NUCLEOTIDE SEQUENCE [LARGE SCALE GENOMIC DNA]</scope>
    <source>
        <strain evidence="11">B10K-DU-011-36</strain>
        <tissue evidence="11">Muscle</tissue>
    </source>
</reference>
<dbReference type="GO" id="GO:0005814">
    <property type="term" value="C:centriole"/>
    <property type="evidence" value="ECO:0007669"/>
    <property type="project" value="UniProtKB-SubCell"/>
</dbReference>
<evidence type="ECO:0000256" key="7">
    <source>
        <dbReference type="ARBA" id="ARBA00023212"/>
    </source>
</evidence>
<evidence type="ECO:0000256" key="6">
    <source>
        <dbReference type="ARBA" id="ARBA00023054"/>
    </source>
</evidence>
<proteinExistence type="predicted"/>
<evidence type="ECO:0000256" key="8">
    <source>
        <dbReference type="ARBA" id="ARBA00046235"/>
    </source>
</evidence>
<dbReference type="GO" id="GO:0000922">
    <property type="term" value="C:spindle pole"/>
    <property type="evidence" value="ECO:0007669"/>
    <property type="project" value="UniProtKB-SubCell"/>
</dbReference>
<feature type="region of interest" description="Disordered" evidence="9">
    <location>
        <begin position="158"/>
        <end position="181"/>
    </location>
</feature>
<dbReference type="AlphaFoldDB" id="A0A7L0KK65"/>
<dbReference type="GO" id="GO:0005813">
    <property type="term" value="C:centrosome"/>
    <property type="evidence" value="ECO:0007669"/>
    <property type="project" value="TreeGrafter"/>
</dbReference>
<feature type="compositionally biased region" description="Basic and acidic residues" evidence="9">
    <location>
        <begin position="305"/>
        <end position="314"/>
    </location>
</feature>
<organism evidence="11 12">
    <name type="scientific">Chauna torquata</name>
    <name type="common">Southern screamer</name>
    <dbReference type="NCBI Taxonomy" id="30388"/>
    <lineage>
        <taxon>Eukaryota</taxon>
        <taxon>Metazoa</taxon>
        <taxon>Chordata</taxon>
        <taxon>Craniata</taxon>
        <taxon>Vertebrata</taxon>
        <taxon>Euteleostomi</taxon>
        <taxon>Archelosauria</taxon>
        <taxon>Archosauria</taxon>
        <taxon>Dinosauria</taxon>
        <taxon>Saurischia</taxon>
        <taxon>Theropoda</taxon>
        <taxon>Coelurosauria</taxon>
        <taxon>Aves</taxon>
        <taxon>Neognathae</taxon>
        <taxon>Galloanserae</taxon>
        <taxon>Anseriformes</taxon>
        <taxon>Anhimidae</taxon>
        <taxon>Chauna</taxon>
    </lineage>
</organism>
<feature type="domain" description="Centrosomal CEP44" evidence="10">
    <location>
        <begin position="5"/>
        <end position="128"/>
    </location>
</feature>
<evidence type="ECO:0000256" key="4">
    <source>
        <dbReference type="ARBA" id="ARBA00014053"/>
    </source>
</evidence>
<dbReference type="PANTHER" id="PTHR31477:SF1">
    <property type="entry name" value="CENTROSOMAL PROTEIN OF 44 KDA"/>
    <property type="match status" value="1"/>
</dbReference>
<evidence type="ECO:0000256" key="9">
    <source>
        <dbReference type="SAM" id="MobiDB-lite"/>
    </source>
</evidence>
<evidence type="ECO:0000256" key="2">
    <source>
        <dbReference type="ARBA" id="ARBA00004214"/>
    </source>
</evidence>
<dbReference type="InterPro" id="IPR033603">
    <property type="entry name" value="CEP44"/>
</dbReference>
<dbReference type="PANTHER" id="PTHR31477">
    <property type="entry name" value="CENTROSOMAL PROTEIN OF 44 KDA"/>
    <property type="match status" value="1"/>
</dbReference>
<evidence type="ECO:0000313" key="11">
    <source>
        <dbReference type="EMBL" id="NXK56719.1"/>
    </source>
</evidence>
<evidence type="ECO:0000256" key="5">
    <source>
        <dbReference type="ARBA" id="ARBA00022490"/>
    </source>
</evidence>
<accession>A0A7L0KK65</accession>
<sequence length="378" mass="43119">MATGDLKGSLRKMEQGLRLLNYPRDVDYTVLVKGDPAAFLPIISYSFTSFSTYIAELLVKCDVELTAKSDLRFIEAIYKLLRDQFQYKPILTKQQFLQFGFAERKMQIVCDIINCVVKKHKELNSLNKVTSQTRKKLRPLKYEMWSNCGNVLAGPSGSALNSKQMPQVERHSGSEVSDLHPAPLYPSPLPAEGGNEEELYLDDVVEVKCDQVIEDNSQIEFLRSQLADCQEKLRKLDWMEDKLHVLEKRLKGKVTVDEKDWNNLLSRVLLLETELLVQSKKRDLSAEFSSVSQERTSSMIPVSPDTERKEEMPESLHQSSGYSSLLSTDPSPKVMTINCHELTDISKETTRQRMERISKIIEETSELLKTSSNTSEKT</sequence>